<organism evidence="2 3">
    <name type="scientific">Thalassiosira pseudonana</name>
    <name type="common">Marine diatom</name>
    <name type="synonym">Cyclotella nana</name>
    <dbReference type="NCBI Taxonomy" id="35128"/>
    <lineage>
        <taxon>Eukaryota</taxon>
        <taxon>Sar</taxon>
        <taxon>Stramenopiles</taxon>
        <taxon>Ochrophyta</taxon>
        <taxon>Bacillariophyta</taxon>
        <taxon>Coscinodiscophyceae</taxon>
        <taxon>Thalassiosirophycidae</taxon>
        <taxon>Thalassiosirales</taxon>
        <taxon>Thalassiosiraceae</taxon>
        <taxon>Thalassiosira</taxon>
    </lineage>
</organism>
<reference evidence="2 3" key="1">
    <citation type="journal article" date="2004" name="Science">
        <title>The genome of the diatom Thalassiosira pseudonana: ecology, evolution, and metabolism.</title>
        <authorList>
            <person name="Armbrust E.V."/>
            <person name="Berges J.A."/>
            <person name="Bowler C."/>
            <person name="Green B.R."/>
            <person name="Martinez D."/>
            <person name="Putnam N.H."/>
            <person name="Zhou S."/>
            <person name="Allen A.E."/>
            <person name="Apt K.E."/>
            <person name="Bechner M."/>
            <person name="Brzezinski M.A."/>
            <person name="Chaal B.K."/>
            <person name="Chiovitti A."/>
            <person name="Davis A.K."/>
            <person name="Demarest M.S."/>
            <person name="Detter J.C."/>
            <person name="Glavina T."/>
            <person name="Goodstein D."/>
            <person name="Hadi M.Z."/>
            <person name="Hellsten U."/>
            <person name="Hildebrand M."/>
            <person name="Jenkins B.D."/>
            <person name="Jurka J."/>
            <person name="Kapitonov V.V."/>
            <person name="Kroger N."/>
            <person name="Lau W.W."/>
            <person name="Lane T.W."/>
            <person name="Larimer F.W."/>
            <person name="Lippmeier J.C."/>
            <person name="Lucas S."/>
            <person name="Medina M."/>
            <person name="Montsant A."/>
            <person name="Obornik M."/>
            <person name="Parker M.S."/>
            <person name="Palenik B."/>
            <person name="Pazour G.J."/>
            <person name="Richardson P.M."/>
            <person name="Rynearson T.A."/>
            <person name="Saito M.A."/>
            <person name="Schwartz D.C."/>
            <person name="Thamatrakoln K."/>
            <person name="Valentin K."/>
            <person name="Vardi A."/>
            <person name="Wilkerson F.P."/>
            <person name="Rokhsar D.S."/>
        </authorList>
    </citation>
    <scope>NUCLEOTIDE SEQUENCE [LARGE SCALE GENOMIC DNA]</scope>
    <source>
        <strain evidence="2 3">CCMP1335</strain>
    </source>
</reference>
<protein>
    <submittedName>
        <fullName evidence="2">Uncharacterized protein</fullName>
    </submittedName>
</protein>
<dbReference type="GeneID" id="7452030"/>
<name>B8CGR7_THAPS</name>
<evidence type="ECO:0000313" key="3">
    <source>
        <dbReference type="Proteomes" id="UP000001449"/>
    </source>
</evidence>
<dbReference type="KEGG" id="tps:THAPSDRAFT_25916"/>
<keyword evidence="1" id="KW-0732">Signal</keyword>
<accession>B8CGR7</accession>
<dbReference type="EMBL" id="CM000655">
    <property type="protein sequence ID" value="EED87415.1"/>
    <property type="molecule type" value="Genomic_DNA"/>
</dbReference>
<evidence type="ECO:0000256" key="1">
    <source>
        <dbReference type="SAM" id="SignalP"/>
    </source>
</evidence>
<gene>
    <name evidence="2" type="ORF">THAPSDRAFT_25916</name>
</gene>
<evidence type="ECO:0000313" key="2">
    <source>
        <dbReference type="EMBL" id="EED87415.1"/>
    </source>
</evidence>
<dbReference type="RefSeq" id="XP_002295349.1">
    <property type="nucleotide sequence ID" value="XM_002295313.1"/>
</dbReference>
<dbReference type="InParanoid" id="B8CGR7"/>
<dbReference type="Proteomes" id="UP000001449">
    <property type="component" value="Chromosome 24"/>
</dbReference>
<dbReference type="AlphaFoldDB" id="B8CGR7"/>
<keyword evidence="3" id="KW-1185">Reference proteome</keyword>
<dbReference type="PaxDb" id="35128-Thaps25916"/>
<reference evidence="2 3" key="2">
    <citation type="journal article" date="2008" name="Nature">
        <title>The Phaeodactylum genome reveals the evolutionary history of diatom genomes.</title>
        <authorList>
            <person name="Bowler C."/>
            <person name="Allen A.E."/>
            <person name="Badger J.H."/>
            <person name="Grimwood J."/>
            <person name="Jabbari K."/>
            <person name="Kuo A."/>
            <person name="Maheswari U."/>
            <person name="Martens C."/>
            <person name="Maumus F."/>
            <person name="Otillar R.P."/>
            <person name="Rayko E."/>
            <person name="Salamov A."/>
            <person name="Vandepoele K."/>
            <person name="Beszteri B."/>
            <person name="Gruber A."/>
            <person name="Heijde M."/>
            <person name="Katinka M."/>
            <person name="Mock T."/>
            <person name="Valentin K."/>
            <person name="Verret F."/>
            <person name="Berges J.A."/>
            <person name="Brownlee C."/>
            <person name="Cadoret J.P."/>
            <person name="Chiovitti A."/>
            <person name="Choi C.J."/>
            <person name="Coesel S."/>
            <person name="De Martino A."/>
            <person name="Detter J.C."/>
            <person name="Durkin C."/>
            <person name="Falciatore A."/>
            <person name="Fournet J."/>
            <person name="Haruta M."/>
            <person name="Huysman M.J."/>
            <person name="Jenkins B.D."/>
            <person name="Jiroutova K."/>
            <person name="Jorgensen R.E."/>
            <person name="Joubert Y."/>
            <person name="Kaplan A."/>
            <person name="Kroger N."/>
            <person name="Kroth P.G."/>
            <person name="La Roche J."/>
            <person name="Lindquist E."/>
            <person name="Lommer M."/>
            <person name="Martin-Jezequel V."/>
            <person name="Lopez P.J."/>
            <person name="Lucas S."/>
            <person name="Mangogna M."/>
            <person name="McGinnis K."/>
            <person name="Medlin L.K."/>
            <person name="Montsant A."/>
            <person name="Oudot-Le Secq M.P."/>
            <person name="Napoli C."/>
            <person name="Obornik M."/>
            <person name="Parker M.S."/>
            <person name="Petit J.L."/>
            <person name="Porcel B.M."/>
            <person name="Poulsen N."/>
            <person name="Robison M."/>
            <person name="Rychlewski L."/>
            <person name="Rynearson T.A."/>
            <person name="Schmutz J."/>
            <person name="Shapiro H."/>
            <person name="Siaut M."/>
            <person name="Stanley M."/>
            <person name="Sussman M.R."/>
            <person name="Taylor A.R."/>
            <person name="Vardi A."/>
            <person name="von Dassow P."/>
            <person name="Vyverman W."/>
            <person name="Willis A."/>
            <person name="Wyrwicz L.S."/>
            <person name="Rokhsar D.S."/>
            <person name="Weissenbach J."/>
            <person name="Armbrust E.V."/>
            <person name="Green B.R."/>
            <person name="Van de Peer Y."/>
            <person name="Grigoriev I.V."/>
        </authorList>
    </citation>
    <scope>NUCLEOTIDE SEQUENCE [LARGE SCALE GENOMIC DNA]</scope>
    <source>
        <strain evidence="2 3">CCMP1335</strain>
    </source>
</reference>
<feature type="signal peptide" evidence="1">
    <location>
        <begin position="1"/>
        <end position="18"/>
    </location>
</feature>
<proteinExistence type="predicted"/>
<feature type="chain" id="PRO_5002869467" evidence="1">
    <location>
        <begin position="19"/>
        <end position="116"/>
    </location>
</feature>
<sequence>MELLQLLVLFFVVVATTADDCSSDHPLGLKLCGDKSVKISVEIQDARCPFKMIRSAARIVVLDSQTKLASALLPMSQLVMHHVKLLPSANLIMDGNGVNATLILQIVVIPQIVVMI</sequence>
<dbReference type="HOGENOM" id="CLU_2101867_0_0_1"/>